<dbReference type="InterPro" id="IPR018061">
    <property type="entry name" value="Retropepsins"/>
</dbReference>
<dbReference type="Gene3D" id="3.10.20.370">
    <property type="match status" value="1"/>
</dbReference>
<dbReference type="InterPro" id="IPR040643">
    <property type="entry name" value="MLVIN_C"/>
</dbReference>
<dbReference type="Gene3D" id="3.10.10.10">
    <property type="entry name" value="HIV Type 1 Reverse Transcriptase, subunit A, domain 1"/>
    <property type="match status" value="1"/>
</dbReference>
<comment type="similarity">
    <text evidence="1">Belongs to the beta type-B retroviral polymerase family. HERV class-II K(HML-2) pol subfamily.</text>
</comment>
<dbReference type="SUPFAM" id="SSF53098">
    <property type="entry name" value="Ribonuclease H-like"/>
    <property type="match status" value="2"/>
</dbReference>
<dbReference type="GO" id="GO:0004190">
    <property type="term" value="F:aspartic-type endopeptidase activity"/>
    <property type="evidence" value="ECO:0007669"/>
    <property type="project" value="InterPro"/>
</dbReference>
<evidence type="ECO:0000256" key="10">
    <source>
        <dbReference type="ARBA" id="ARBA00022884"/>
    </source>
</evidence>
<feature type="compositionally biased region" description="Polar residues" evidence="14">
    <location>
        <begin position="1369"/>
        <end position="1389"/>
    </location>
</feature>
<dbReference type="Proteomes" id="UP000694700">
    <property type="component" value="Unplaced"/>
</dbReference>
<dbReference type="Pfam" id="PF17919">
    <property type="entry name" value="RT_RNaseH_2"/>
    <property type="match status" value="1"/>
</dbReference>
<evidence type="ECO:0000313" key="21">
    <source>
        <dbReference type="Proteomes" id="UP000694700"/>
    </source>
</evidence>
<evidence type="ECO:0000256" key="11">
    <source>
        <dbReference type="ARBA" id="ARBA00022908"/>
    </source>
</evidence>
<dbReference type="Gene3D" id="2.30.30.850">
    <property type="match status" value="1"/>
</dbReference>
<dbReference type="GO" id="GO:0006508">
    <property type="term" value="P:proteolysis"/>
    <property type="evidence" value="ECO:0007669"/>
    <property type="project" value="InterPro"/>
</dbReference>
<dbReference type="Gene3D" id="1.10.340.70">
    <property type="match status" value="1"/>
</dbReference>
<dbReference type="GO" id="GO:0003723">
    <property type="term" value="F:RNA binding"/>
    <property type="evidence" value="ECO:0007669"/>
    <property type="project" value="UniProtKB-KW"/>
</dbReference>
<accession>A0A8C1UST8</accession>
<evidence type="ECO:0000259" key="15">
    <source>
        <dbReference type="PROSITE" id="PS50175"/>
    </source>
</evidence>
<evidence type="ECO:0000256" key="5">
    <source>
        <dbReference type="ARBA" id="ARBA00022695"/>
    </source>
</evidence>
<evidence type="ECO:0000256" key="2">
    <source>
        <dbReference type="ARBA" id="ARBA00012180"/>
    </source>
</evidence>
<dbReference type="PROSITE" id="PS50994">
    <property type="entry name" value="INTEGRASE"/>
    <property type="match status" value="1"/>
</dbReference>
<dbReference type="InterPro" id="IPR001969">
    <property type="entry name" value="Aspartic_peptidase_AS"/>
</dbReference>
<feature type="domain" description="Integrase catalytic" evidence="18">
    <location>
        <begin position="1100"/>
        <end position="1257"/>
    </location>
</feature>
<protein>
    <recommendedName>
        <fullName evidence="3">Gag-Pol polyprotein</fullName>
        <ecNumber evidence="2">3.1.26.4</ecNumber>
    </recommendedName>
</protein>
<dbReference type="SUPFAM" id="SSF56672">
    <property type="entry name" value="DNA/RNA polymerases"/>
    <property type="match status" value="1"/>
</dbReference>
<dbReference type="PANTHER" id="PTHR33064">
    <property type="entry name" value="POL PROTEIN"/>
    <property type="match status" value="1"/>
</dbReference>
<dbReference type="Proteomes" id="UP000694701">
    <property type="component" value="Unplaced"/>
</dbReference>
<evidence type="ECO:0000256" key="8">
    <source>
        <dbReference type="ARBA" id="ARBA00022801"/>
    </source>
</evidence>
<dbReference type="Ensembl" id="ENSCCRT00015043074.1">
    <property type="protein sequence ID" value="ENSCCRP00015041661.1"/>
    <property type="gene ID" value="ENSCCRG00015017327.1"/>
</dbReference>
<evidence type="ECO:0000256" key="14">
    <source>
        <dbReference type="SAM" id="MobiDB-lite"/>
    </source>
</evidence>
<keyword evidence="11" id="KW-0229">DNA integration</keyword>
<keyword evidence="4" id="KW-0808">Transferase</keyword>
<dbReference type="InterPro" id="IPR051320">
    <property type="entry name" value="Viral_Replic_Matur_Polypro"/>
</dbReference>
<keyword evidence="8" id="KW-0378">Hydrolase</keyword>
<feature type="region of interest" description="Disordered" evidence="14">
    <location>
        <begin position="1366"/>
        <end position="1389"/>
    </location>
</feature>
<dbReference type="GO" id="GO:0006310">
    <property type="term" value="P:DNA recombination"/>
    <property type="evidence" value="ECO:0007669"/>
    <property type="project" value="UniProtKB-KW"/>
</dbReference>
<dbReference type="InterPro" id="IPR001584">
    <property type="entry name" value="Integrase_cat-core"/>
</dbReference>
<dbReference type="Ensembl" id="ENSCCRT00010009216.1">
    <property type="protein sequence ID" value="ENSCCRP00010008470.1"/>
    <property type="gene ID" value="ENSCCRG00010003609.1"/>
</dbReference>
<dbReference type="GO" id="GO:0003964">
    <property type="term" value="F:RNA-directed DNA polymerase activity"/>
    <property type="evidence" value="ECO:0007669"/>
    <property type="project" value="UniProtKB-KW"/>
</dbReference>
<evidence type="ECO:0000256" key="6">
    <source>
        <dbReference type="ARBA" id="ARBA00022722"/>
    </source>
</evidence>
<dbReference type="InterPro" id="IPR043502">
    <property type="entry name" value="DNA/RNA_pol_sf"/>
</dbReference>
<dbReference type="Ensembl" id="ENSCCRT00020046347.1">
    <property type="protein sequence ID" value="ENSCCRP00020042479.1"/>
    <property type="gene ID" value="ENSCCRG00020018912.1"/>
</dbReference>
<dbReference type="PROSITE" id="PS50175">
    <property type="entry name" value="ASP_PROT_RETROV"/>
    <property type="match status" value="1"/>
</dbReference>
<evidence type="ECO:0000256" key="3">
    <source>
        <dbReference type="ARBA" id="ARBA00018735"/>
    </source>
</evidence>
<dbReference type="PROSITE" id="PS00141">
    <property type="entry name" value="ASP_PROTEASE"/>
    <property type="match status" value="1"/>
</dbReference>
<evidence type="ECO:0000259" key="17">
    <source>
        <dbReference type="PROSITE" id="PS50879"/>
    </source>
</evidence>
<keyword evidence="7" id="KW-0255">Endonuclease</keyword>
<dbReference type="Pfam" id="PF00077">
    <property type="entry name" value="RVP"/>
    <property type="match status" value="1"/>
</dbReference>
<keyword evidence="9" id="KW-0460">Magnesium</keyword>
<proteinExistence type="inferred from homology"/>
<dbReference type="Pfam" id="PF00075">
    <property type="entry name" value="RNase_H"/>
    <property type="match status" value="1"/>
</dbReference>
<dbReference type="InterPro" id="IPR001995">
    <property type="entry name" value="Peptidase_A2_cat"/>
</dbReference>
<dbReference type="InterPro" id="IPR012337">
    <property type="entry name" value="RNaseH-like_sf"/>
</dbReference>
<dbReference type="Pfam" id="PF00078">
    <property type="entry name" value="RVT_1"/>
    <property type="match status" value="1"/>
</dbReference>
<dbReference type="InterPro" id="IPR002156">
    <property type="entry name" value="RNaseH_domain"/>
</dbReference>
<dbReference type="GO" id="GO:0004523">
    <property type="term" value="F:RNA-DNA hybrid ribonuclease activity"/>
    <property type="evidence" value="ECO:0007669"/>
    <property type="project" value="UniProtKB-EC"/>
</dbReference>
<evidence type="ECO:0000259" key="18">
    <source>
        <dbReference type="PROSITE" id="PS50994"/>
    </source>
</evidence>
<sequence length="1389" mass="155119">MSINPFSLRNEVSAFSNCNYAEREMLVSTDETMCVYNQPYVTSPEIKMLVEGKPLRFLVDTGATRSCISLKQEKSDKFRESDCVIYATTASGKVISDKLSVPLQCIYDNQCFALPFALSEECPFNLLGRDALCKMKMMIVCDEESGVTCEAWRLLRESEDLYVYMWLLTESETLRNVAKGCMREGSDFQSEGELHVTAHVSVGQDVPYEEVWSGDVTDQISCTEVYWDDKHCAGKIKLETGMCLFDVADSFPHVSLAKSPDIEWKDNGPFLKSCVESKSWQAHLEGCFYNPELKAWKQAVKPQTWLGLRSIRIIRDCQLPNTACQNRPIPQEIMSQIPQELWAKDRYDVGLIKNCPEVRITPKSNYRPHKPQYPVKRDALEGITPVFESLLERGIIIPCADSPVNTPIFPVKKIRDVGQPEEWRFVQDLQAVNAAVVARAPNVPNPYTILSQIPSDTTHFTSVDISNAFFSVPVHKNSQFWFAFTFKGKRYTFTRLCQGYCESPTIYNDALHENLLSLKLPKGVALLQYVDDLLLCAPSREVCLEATLKLLNHLAENGHKVNIKKVSIAEEQVTFLGHVISKNGKHISEKRISGVLRVPKPRNKKQMMAFLGMTSYCRTFIINYSEIERPLSQMIFDTKLSANQPITWTKEGEEAFEQLKLALQSAPTLGLPDQTKPFFLHVHEKRGHMLSVLLQDHGMKLRPVGYFSGRLDAVAAGLPACLRAIAACEKAVLACRDFVGYGSLTLFVPHSVSLILNESKTSHLSAARWYRYTTSLMEMPNITIKRCNTLNPATLMPLPDEGEPHCCITAIQQVCAPRPDLLDVPIPNAEMTLYVDGSASKTPGGVTQSGFAVVTDSETLDCGSLPQYPSAQAAELYALIRACKLAEGKTACIYTDSRYAFGVCHDFGTLWKHRDFLKSDGKPILHKKLVSELLDAITLPAQLAIVKCQAHTGRKDIVSAGNARADAAAKRAALSQPEPKNSTLVYNTTETAIVSLSDMQAWASLEDKAAWKKAGATYEENVWLGPNKKPCLPSHFFPTYCVLTHGVDHVSKGGMIEALRSSFFTKGFTVQAEAFCKNCLICAQRNIGRNNKQPMAGHPQTTQPFQHVMMDYIELTPHKGKKYCLVMVDMFSKWTEAMPTSKADSKGVAKMLLQHIVPRWGIPRKISSDNGSHFVNSAIKTLSEGLKLDLTHHCSYHPESGGAVERENGTIKLKLTKCMDETGLGWTDALPLVLMSMRMRARQPTGLSPFEILMGRPPHMGWSNPSLRNLDLFEGDNEMVNYCINLAKSLSAICVQVKQARPDRSAKEPLHQLQPGDWVVIRDLKRKHWKQKRWTGPHLILLVTHTAVKVEGRGTWVHASHCRKLPSCGSDQPSPSTPGATGVQTTKET</sequence>
<evidence type="ECO:0000256" key="9">
    <source>
        <dbReference type="ARBA" id="ARBA00022842"/>
    </source>
</evidence>
<keyword evidence="12" id="KW-0695">RNA-directed DNA polymerase</keyword>
<evidence type="ECO:0000313" key="20">
    <source>
        <dbReference type="Proteomes" id="UP000694427"/>
    </source>
</evidence>
<dbReference type="InterPro" id="IPR036397">
    <property type="entry name" value="RNaseH_sf"/>
</dbReference>
<dbReference type="Gene3D" id="3.30.70.270">
    <property type="match status" value="2"/>
</dbReference>
<dbReference type="GO" id="GO:0015074">
    <property type="term" value="P:DNA integration"/>
    <property type="evidence" value="ECO:0007669"/>
    <property type="project" value="UniProtKB-KW"/>
</dbReference>
<dbReference type="InterPro" id="IPR043128">
    <property type="entry name" value="Rev_trsase/Diguanyl_cyclase"/>
</dbReference>
<feature type="domain" description="RNase H type-1" evidence="17">
    <location>
        <begin position="827"/>
        <end position="974"/>
    </location>
</feature>
<dbReference type="Gene3D" id="3.30.420.10">
    <property type="entry name" value="Ribonuclease H-like superfamily/Ribonuclease H"/>
    <property type="match status" value="2"/>
</dbReference>
<dbReference type="PROSITE" id="PS50879">
    <property type="entry name" value="RNASE_H_1"/>
    <property type="match status" value="1"/>
</dbReference>
<dbReference type="SUPFAM" id="SSF50630">
    <property type="entry name" value="Acid proteases"/>
    <property type="match status" value="1"/>
</dbReference>
<dbReference type="InterPro" id="IPR000477">
    <property type="entry name" value="RT_dom"/>
</dbReference>
<dbReference type="Ensembl" id="ENSCCRT00020026407.1">
    <property type="protein sequence ID" value="ENSCCRP00020024082.1"/>
    <property type="gene ID" value="ENSCCRG00020011155.1"/>
</dbReference>
<evidence type="ECO:0000256" key="4">
    <source>
        <dbReference type="ARBA" id="ARBA00022679"/>
    </source>
</evidence>
<dbReference type="PANTHER" id="PTHR33064:SF37">
    <property type="entry name" value="RIBONUCLEASE H"/>
    <property type="match status" value="1"/>
</dbReference>
<dbReference type="Pfam" id="PF18697">
    <property type="entry name" value="MLVIN_C"/>
    <property type="match status" value="1"/>
</dbReference>
<feature type="domain" description="Peptidase A2" evidence="15">
    <location>
        <begin position="55"/>
        <end position="131"/>
    </location>
</feature>
<keyword evidence="13" id="KW-0233">DNA recombination</keyword>
<dbReference type="InterPro" id="IPR041577">
    <property type="entry name" value="RT_RNaseH_2"/>
</dbReference>
<dbReference type="Gene3D" id="2.40.70.10">
    <property type="entry name" value="Acid Proteases"/>
    <property type="match status" value="1"/>
</dbReference>
<keyword evidence="20" id="KW-1185">Reference proteome</keyword>
<dbReference type="EC" id="3.1.26.4" evidence="2"/>
<keyword evidence="6" id="KW-0540">Nuclease</keyword>
<dbReference type="FunFam" id="3.30.70.270:FF:000020">
    <property type="entry name" value="Transposon Tf2-6 polyprotein-like Protein"/>
    <property type="match status" value="1"/>
</dbReference>
<evidence type="ECO:0000256" key="1">
    <source>
        <dbReference type="ARBA" id="ARBA00010879"/>
    </source>
</evidence>
<organism evidence="19 21">
    <name type="scientific">Cyprinus carpio</name>
    <name type="common">Common carp</name>
    <dbReference type="NCBI Taxonomy" id="7962"/>
    <lineage>
        <taxon>Eukaryota</taxon>
        <taxon>Metazoa</taxon>
        <taxon>Chordata</taxon>
        <taxon>Craniata</taxon>
        <taxon>Vertebrata</taxon>
        <taxon>Euteleostomi</taxon>
        <taxon>Actinopterygii</taxon>
        <taxon>Neopterygii</taxon>
        <taxon>Teleostei</taxon>
        <taxon>Ostariophysi</taxon>
        <taxon>Cypriniformes</taxon>
        <taxon>Cyprinidae</taxon>
        <taxon>Cyprininae</taxon>
        <taxon>Cyprinus</taxon>
    </lineage>
</organism>
<feature type="domain" description="Reverse transcriptase" evidence="16">
    <location>
        <begin position="392"/>
        <end position="580"/>
    </location>
</feature>
<name>A0A8C1UST8_CYPCA</name>
<keyword evidence="10" id="KW-0694">RNA-binding</keyword>
<reference evidence="19" key="1">
    <citation type="submission" date="2025-05" db="UniProtKB">
        <authorList>
            <consortium name="Ensembl"/>
        </authorList>
    </citation>
    <scope>IDENTIFICATION</scope>
</reference>
<evidence type="ECO:0000259" key="16">
    <source>
        <dbReference type="PROSITE" id="PS50878"/>
    </source>
</evidence>
<dbReference type="InterPro" id="IPR021109">
    <property type="entry name" value="Peptidase_aspartic_dom_sf"/>
</dbReference>
<evidence type="ECO:0000313" key="19">
    <source>
        <dbReference type="Ensembl" id="ENSCCRP00015041661.1"/>
    </source>
</evidence>
<dbReference type="Pfam" id="PF00665">
    <property type="entry name" value="rve"/>
    <property type="match status" value="1"/>
</dbReference>
<evidence type="ECO:0000256" key="12">
    <source>
        <dbReference type="ARBA" id="ARBA00022918"/>
    </source>
</evidence>
<dbReference type="Proteomes" id="UP000694427">
    <property type="component" value="Unplaced"/>
</dbReference>
<evidence type="ECO:0000256" key="7">
    <source>
        <dbReference type="ARBA" id="ARBA00022759"/>
    </source>
</evidence>
<dbReference type="PROSITE" id="PS50878">
    <property type="entry name" value="RT_POL"/>
    <property type="match status" value="1"/>
</dbReference>
<keyword evidence="5" id="KW-0548">Nucleotidyltransferase</keyword>
<evidence type="ECO:0000256" key="13">
    <source>
        <dbReference type="ARBA" id="ARBA00023172"/>
    </source>
</evidence>